<dbReference type="InterPro" id="IPR046796">
    <property type="entry name" value="Transposase_32_dom"/>
</dbReference>
<accession>A0AAD9TYX6</accession>
<reference evidence="2" key="1">
    <citation type="journal article" date="2023" name="Plant J.">
        <title>Genome sequences and population genomics provide insights into the demographic history, inbreeding, and mutation load of two 'living fossil' tree species of Dipteronia.</title>
        <authorList>
            <person name="Feng Y."/>
            <person name="Comes H.P."/>
            <person name="Chen J."/>
            <person name="Zhu S."/>
            <person name="Lu R."/>
            <person name="Zhang X."/>
            <person name="Li P."/>
            <person name="Qiu J."/>
            <person name="Olsen K.M."/>
            <person name="Qiu Y."/>
        </authorList>
    </citation>
    <scope>NUCLEOTIDE SEQUENCE</scope>
    <source>
        <strain evidence="2">KIB01</strain>
    </source>
</reference>
<dbReference type="Proteomes" id="UP001280121">
    <property type="component" value="Unassembled WGS sequence"/>
</dbReference>
<evidence type="ECO:0000313" key="2">
    <source>
        <dbReference type="EMBL" id="KAK2644692.1"/>
    </source>
</evidence>
<name>A0AAD9TYX6_9ROSI</name>
<evidence type="ECO:0000313" key="3">
    <source>
        <dbReference type="Proteomes" id="UP001280121"/>
    </source>
</evidence>
<sequence>MVPYYFQRYFTILVRGVEVRITSDDLNEFYNTELLEDPEVLGKMRDGVSLNEDFVKQNVEFVNQLVIQSMKFWVAPIFHIKHINLELELGLWNIFISHALRPMSHKTTISFEVATILFCIKNDKLINVGLLIRWVIAHIGCMIEGRKATVHFPLLYHRHGLKDDDEDDIRPISAFMPDRVEVETSYKSFVVIEAQIEDGTSDLLVYPSGPDKEVEDQADTNKKDEVQTRLAMVEDIPTNLAQTEVTTNDVIQVTGELQTDLEVGALNE</sequence>
<dbReference type="AlphaFoldDB" id="A0AAD9TYX6"/>
<protein>
    <recommendedName>
        <fullName evidence="1">Putative plant transposon protein domain-containing protein</fullName>
    </recommendedName>
</protein>
<comment type="caution">
    <text evidence="2">The sequence shown here is derived from an EMBL/GenBank/DDBJ whole genome shotgun (WGS) entry which is preliminary data.</text>
</comment>
<dbReference type="EMBL" id="JANJYI010000006">
    <property type="protein sequence ID" value="KAK2644692.1"/>
    <property type="molecule type" value="Genomic_DNA"/>
</dbReference>
<feature type="domain" description="Putative plant transposon protein" evidence="1">
    <location>
        <begin position="9"/>
        <end position="138"/>
    </location>
</feature>
<dbReference type="Pfam" id="PF20167">
    <property type="entry name" value="Transposase_32"/>
    <property type="match status" value="1"/>
</dbReference>
<organism evidence="2 3">
    <name type="scientific">Dipteronia dyeriana</name>
    <dbReference type="NCBI Taxonomy" id="168575"/>
    <lineage>
        <taxon>Eukaryota</taxon>
        <taxon>Viridiplantae</taxon>
        <taxon>Streptophyta</taxon>
        <taxon>Embryophyta</taxon>
        <taxon>Tracheophyta</taxon>
        <taxon>Spermatophyta</taxon>
        <taxon>Magnoliopsida</taxon>
        <taxon>eudicotyledons</taxon>
        <taxon>Gunneridae</taxon>
        <taxon>Pentapetalae</taxon>
        <taxon>rosids</taxon>
        <taxon>malvids</taxon>
        <taxon>Sapindales</taxon>
        <taxon>Sapindaceae</taxon>
        <taxon>Hippocastanoideae</taxon>
        <taxon>Acereae</taxon>
        <taxon>Dipteronia</taxon>
    </lineage>
</organism>
<keyword evidence="3" id="KW-1185">Reference proteome</keyword>
<gene>
    <name evidence="2" type="ORF">Ddye_019887</name>
</gene>
<proteinExistence type="predicted"/>
<evidence type="ECO:0000259" key="1">
    <source>
        <dbReference type="Pfam" id="PF20167"/>
    </source>
</evidence>